<organism evidence="5 6">
    <name type="scientific">Lutimaribacter marinistellae</name>
    <dbReference type="NCBI Taxonomy" id="1820329"/>
    <lineage>
        <taxon>Bacteria</taxon>
        <taxon>Pseudomonadati</taxon>
        <taxon>Pseudomonadota</taxon>
        <taxon>Alphaproteobacteria</taxon>
        <taxon>Rhodobacterales</taxon>
        <taxon>Roseobacteraceae</taxon>
        <taxon>Lutimaribacter</taxon>
    </lineage>
</organism>
<dbReference type="InterPro" id="IPR019734">
    <property type="entry name" value="TPR_rpt"/>
</dbReference>
<keyword evidence="2 3" id="KW-0802">TPR repeat</keyword>
<dbReference type="Gene3D" id="1.25.40.10">
    <property type="entry name" value="Tetratricopeptide repeat domain"/>
    <property type="match status" value="1"/>
</dbReference>
<accession>A0ABV7TMY2</accession>
<dbReference type="SUPFAM" id="SSF48452">
    <property type="entry name" value="TPR-like"/>
    <property type="match status" value="1"/>
</dbReference>
<evidence type="ECO:0000256" key="3">
    <source>
        <dbReference type="PROSITE-ProRule" id="PRU00339"/>
    </source>
</evidence>
<dbReference type="EMBL" id="JBHRXI010000025">
    <property type="protein sequence ID" value="MFC3615894.1"/>
    <property type="molecule type" value="Genomic_DNA"/>
</dbReference>
<feature type="repeat" description="TPR" evidence="3">
    <location>
        <begin position="137"/>
        <end position="170"/>
    </location>
</feature>
<evidence type="ECO:0000313" key="5">
    <source>
        <dbReference type="EMBL" id="MFC3615894.1"/>
    </source>
</evidence>
<feature type="repeat" description="TPR" evidence="3">
    <location>
        <begin position="103"/>
        <end position="136"/>
    </location>
</feature>
<dbReference type="RefSeq" id="WP_386737172.1">
    <property type="nucleotide sequence ID" value="NZ_JBHRXI010000025.1"/>
</dbReference>
<comment type="caution">
    <text evidence="5">The sequence shown here is derived from an EMBL/GenBank/DDBJ whole genome shotgun (WGS) entry which is preliminary data.</text>
</comment>
<reference evidence="6" key="1">
    <citation type="journal article" date="2019" name="Int. J. Syst. Evol. Microbiol.">
        <title>The Global Catalogue of Microorganisms (GCM) 10K type strain sequencing project: providing services to taxonomists for standard genome sequencing and annotation.</title>
        <authorList>
            <consortium name="The Broad Institute Genomics Platform"/>
            <consortium name="The Broad Institute Genome Sequencing Center for Infectious Disease"/>
            <person name="Wu L."/>
            <person name="Ma J."/>
        </authorList>
    </citation>
    <scope>NUCLEOTIDE SEQUENCE [LARGE SCALE GENOMIC DNA]</scope>
    <source>
        <strain evidence="6">KCTC 42911</strain>
    </source>
</reference>
<name>A0ABV7TMY2_9RHOB</name>
<keyword evidence="4" id="KW-0732">Signal</keyword>
<dbReference type="Proteomes" id="UP001595629">
    <property type="component" value="Unassembled WGS sequence"/>
</dbReference>
<protein>
    <submittedName>
        <fullName evidence="5">Tetratricopeptide repeat protein</fullName>
    </submittedName>
</protein>
<dbReference type="PANTHER" id="PTHR44858">
    <property type="entry name" value="TETRATRICOPEPTIDE REPEAT PROTEIN 6"/>
    <property type="match status" value="1"/>
</dbReference>
<feature type="signal peptide" evidence="4">
    <location>
        <begin position="1"/>
        <end position="27"/>
    </location>
</feature>
<feature type="chain" id="PRO_5047263707" evidence="4">
    <location>
        <begin position="28"/>
        <end position="189"/>
    </location>
</feature>
<evidence type="ECO:0000256" key="4">
    <source>
        <dbReference type="SAM" id="SignalP"/>
    </source>
</evidence>
<dbReference type="PANTHER" id="PTHR44858:SF1">
    <property type="entry name" value="UDP-N-ACETYLGLUCOSAMINE--PEPTIDE N-ACETYLGLUCOSAMINYLTRANSFERASE SPINDLY-RELATED"/>
    <property type="match status" value="1"/>
</dbReference>
<sequence length="189" mass="20448">MGIARFNLKPIVAAAAVIVTFSGIAGAQEADLTDESALLEALATADPSEARRIERQLQGLWSKSGSASADLLLERGREAMEDNDTRLAIEHLTALTDHAPEFAEGWHARASAFFGADRYGLALDDLQRALALNPHNYNAIYGLGLIFEALDAPELALDAYRRALAIHPHHEEVTKAVNRLEPRVGGQSL</sequence>
<dbReference type="Pfam" id="PF13432">
    <property type="entry name" value="TPR_16"/>
    <property type="match status" value="1"/>
</dbReference>
<evidence type="ECO:0000313" key="6">
    <source>
        <dbReference type="Proteomes" id="UP001595629"/>
    </source>
</evidence>
<keyword evidence="6" id="KW-1185">Reference proteome</keyword>
<dbReference type="SMART" id="SM00028">
    <property type="entry name" value="TPR"/>
    <property type="match status" value="3"/>
</dbReference>
<dbReference type="InterPro" id="IPR050498">
    <property type="entry name" value="Ycf3"/>
</dbReference>
<dbReference type="PROSITE" id="PS50005">
    <property type="entry name" value="TPR"/>
    <property type="match status" value="2"/>
</dbReference>
<gene>
    <name evidence="5" type="ORF">ACFORG_19250</name>
</gene>
<proteinExistence type="predicted"/>
<dbReference type="InterPro" id="IPR011990">
    <property type="entry name" value="TPR-like_helical_dom_sf"/>
</dbReference>
<keyword evidence="1" id="KW-0677">Repeat</keyword>
<evidence type="ECO:0000256" key="2">
    <source>
        <dbReference type="ARBA" id="ARBA00022803"/>
    </source>
</evidence>
<evidence type="ECO:0000256" key="1">
    <source>
        <dbReference type="ARBA" id="ARBA00022737"/>
    </source>
</evidence>